<dbReference type="EMBL" id="CAJOBA010049695">
    <property type="protein sequence ID" value="CAF4226509.1"/>
    <property type="molecule type" value="Genomic_DNA"/>
</dbReference>
<comment type="caution">
    <text evidence="2">The sequence shown here is derived from an EMBL/GenBank/DDBJ whole genome shotgun (WGS) entry which is preliminary data.</text>
</comment>
<organism evidence="2 3">
    <name type="scientific">Didymodactylos carnosus</name>
    <dbReference type="NCBI Taxonomy" id="1234261"/>
    <lineage>
        <taxon>Eukaryota</taxon>
        <taxon>Metazoa</taxon>
        <taxon>Spiralia</taxon>
        <taxon>Gnathifera</taxon>
        <taxon>Rotifera</taxon>
        <taxon>Eurotatoria</taxon>
        <taxon>Bdelloidea</taxon>
        <taxon>Philodinida</taxon>
        <taxon>Philodinidae</taxon>
        <taxon>Didymodactylos</taxon>
    </lineage>
</organism>
<dbReference type="EMBL" id="CAJNOK010027917">
    <property type="protein sequence ID" value="CAF1427745.1"/>
    <property type="molecule type" value="Genomic_DNA"/>
</dbReference>
<proteinExistence type="predicted"/>
<evidence type="ECO:0000313" key="1">
    <source>
        <dbReference type="EMBL" id="CAF1427745.1"/>
    </source>
</evidence>
<dbReference type="Proteomes" id="UP000682733">
    <property type="component" value="Unassembled WGS sequence"/>
</dbReference>
<sequence>MLQLDSTRKNVVNDITATTLALGTPYDDLQHLALHLIQKPAEEEIPKAVDPHEIIRSTINKDKITGGAKVLH</sequence>
<reference evidence="2" key="1">
    <citation type="submission" date="2021-02" db="EMBL/GenBank/DDBJ databases">
        <authorList>
            <person name="Nowell W R."/>
        </authorList>
    </citation>
    <scope>NUCLEOTIDE SEQUENCE</scope>
</reference>
<protein>
    <submittedName>
        <fullName evidence="2">Uncharacterized protein</fullName>
    </submittedName>
</protein>
<evidence type="ECO:0000313" key="3">
    <source>
        <dbReference type="Proteomes" id="UP000682733"/>
    </source>
</evidence>
<gene>
    <name evidence="1" type="ORF">OVA965_LOCUS33920</name>
    <name evidence="2" type="ORF">TMI583_LOCUS34825</name>
</gene>
<accession>A0A8S2SK47</accession>
<evidence type="ECO:0000313" key="2">
    <source>
        <dbReference type="EMBL" id="CAF4226509.1"/>
    </source>
</evidence>
<dbReference type="AlphaFoldDB" id="A0A8S2SK47"/>
<dbReference type="Proteomes" id="UP000677228">
    <property type="component" value="Unassembled WGS sequence"/>
</dbReference>
<name>A0A8S2SK47_9BILA</name>